<keyword evidence="2 5" id="KW-0812">Transmembrane</keyword>
<gene>
    <name evidence="7" type="ORF">SacN8_05065</name>
</gene>
<evidence type="ECO:0000259" key="6">
    <source>
        <dbReference type="PROSITE" id="PS50850"/>
    </source>
</evidence>
<reference evidence="7 8" key="1">
    <citation type="journal article" date="2012" name="ISME J.">
        <title>Genomic evidence of rapid, global-scale gene flow in a Sulfolobus species.</title>
        <authorList>
            <person name="Mao D."/>
            <person name="Grogan D."/>
        </authorList>
    </citation>
    <scope>NUCLEOTIDE SEQUENCE [LARGE SCALE GENOMIC DNA]</scope>
    <source>
        <strain evidence="7 8">N8</strain>
    </source>
</reference>
<feature type="transmembrane region" description="Helical" evidence="5">
    <location>
        <begin position="118"/>
        <end position="140"/>
    </location>
</feature>
<dbReference type="Proteomes" id="UP000011281">
    <property type="component" value="Chromosome"/>
</dbReference>
<keyword evidence="4 5" id="KW-0472">Membrane</keyword>
<evidence type="ECO:0000256" key="1">
    <source>
        <dbReference type="ARBA" id="ARBA00004141"/>
    </source>
</evidence>
<feature type="transmembrane region" description="Helical" evidence="5">
    <location>
        <begin position="419"/>
        <end position="444"/>
    </location>
</feature>
<dbReference type="InterPro" id="IPR005828">
    <property type="entry name" value="MFS_sugar_transport-like"/>
</dbReference>
<comment type="subcellular location">
    <subcellularLocation>
        <location evidence="1">Membrane</location>
        <topology evidence="1">Multi-pass membrane protein</topology>
    </subcellularLocation>
</comment>
<evidence type="ECO:0000256" key="3">
    <source>
        <dbReference type="ARBA" id="ARBA00022989"/>
    </source>
</evidence>
<dbReference type="InterPro" id="IPR036259">
    <property type="entry name" value="MFS_trans_sf"/>
</dbReference>
<dbReference type="AlphaFoldDB" id="M1IUH5"/>
<dbReference type="Pfam" id="PF00083">
    <property type="entry name" value="Sugar_tr"/>
    <property type="match status" value="1"/>
</dbReference>
<organism evidence="8">
    <name type="scientific">Sulfolobus acidocaldarius N8</name>
    <dbReference type="NCBI Taxonomy" id="1028566"/>
    <lineage>
        <taxon>Archaea</taxon>
        <taxon>Thermoproteota</taxon>
        <taxon>Thermoprotei</taxon>
        <taxon>Sulfolobales</taxon>
        <taxon>Sulfolobaceae</taxon>
        <taxon>Sulfolobus</taxon>
    </lineage>
</organism>
<protein>
    <recommendedName>
        <fullName evidence="6">Major facilitator superfamily (MFS) profile domain-containing protein</fullName>
    </recommendedName>
</protein>
<feature type="transmembrane region" description="Helical" evidence="5">
    <location>
        <begin position="316"/>
        <end position="340"/>
    </location>
</feature>
<dbReference type="KEGG" id="sacn:SacN8_05065"/>
<feature type="transmembrane region" description="Helical" evidence="5">
    <location>
        <begin position="152"/>
        <end position="176"/>
    </location>
</feature>
<feature type="transmembrane region" description="Helical" evidence="5">
    <location>
        <begin position="394"/>
        <end position="413"/>
    </location>
</feature>
<dbReference type="HOGENOM" id="CLU_001265_46_14_2"/>
<feature type="transmembrane region" description="Helical" evidence="5">
    <location>
        <begin position="360"/>
        <end position="382"/>
    </location>
</feature>
<dbReference type="PATRIC" id="fig|1028566.6.peg.994"/>
<dbReference type="PANTHER" id="PTHR23508:SF10">
    <property type="entry name" value="CARBOXYLIC ACID TRANSPORTER PROTEIN HOMOLOG"/>
    <property type="match status" value="1"/>
</dbReference>
<name>M1IUH5_9CREN</name>
<dbReference type="EMBL" id="CP002817">
    <property type="protein sequence ID" value="AGE70984.1"/>
    <property type="molecule type" value="Genomic_DNA"/>
</dbReference>
<feature type="transmembrane region" description="Helical" evidence="5">
    <location>
        <begin position="29"/>
        <end position="53"/>
    </location>
</feature>
<dbReference type="InterPro" id="IPR020846">
    <property type="entry name" value="MFS_dom"/>
</dbReference>
<dbReference type="Gene3D" id="1.20.1250.20">
    <property type="entry name" value="MFS general substrate transporter like domains"/>
    <property type="match status" value="1"/>
</dbReference>
<feature type="transmembrane region" description="Helical" evidence="5">
    <location>
        <begin position="65"/>
        <end position="85"/>
    </location>
</feature>
<feature type="domain" description="Major facilitator superfamily (MFS) profile" evidence="6">
    <location>
        <begin position="28"/>
        <end position="448"/>
    </location>
</feature>
<evidence type="ECO:0000313" key="7">
    <source>
        <dbReference type="EMBL" id="AGE70984.1"/>
    </source>
</evidence>
<feature type="transmembrane region" description="Helical" evidence="5">
    <location>
        <begin position="251"/>
        <end position="275"/>
    </location>
</feature>
<evidence type="ECO:0000313" key="8">
    <source>
        <dbReference type="Proteomes" id="UP000011281"/>
    </source>
</evidence>
<proteinExistence type="predicted"/>
<dbReference type="InterPro" id="IPR005829">
    <property type="entry name" value="Sugar_transporter_CS"/>
</dbReference>
<dbReference type="GO" id="GO:0046943">
    <property type="term" value="F:carboxylic acid transmembrane transporter activity"/>
    <property type="evidence" value="ECO:0007669"/>
    <property type="project" value="TreeGrafter"/>
</dbReference>
<dbReference type="PANTHER" id="PTHR23508">
    <property type="entry name" value="CARBOXYLIC ACID TRANSPORTER PROTEIN HOMOLOG"/>
    <property type="match status" value="1"/>
</dbReference>
<feature type="transmembrane region" description="Helical" evidence="5">
    <location>
        <begin position="182"/>
        <end position="201"/>
    </location>
</feature>
<dbReference type="GO" id="GO:0005886">
    <property type="term" value="C:plasma membrane"/>
    <property type="evidence" value="ECO:0007669"/>
    <property type="project" value="TreeGrafter"/>
</dbReference>
<dbReference type="SUPFAM" id="SSF103473">
    <property type="entry name" value="MFS general substrate transporter"/>
    <property type="match status" value="1"/>
</dbReference>
<evidence type="ECO:0000256" key="4">
    <source>
        <dbReference type="ARBA" id="ARBA00023136"/>
    </source>
</evidence>
<dbReference type="PROSITE" id="PS00217">
    <property type="entry name" value="SUGAR_TRANSPORT_2"/>
    <property type="match status" value="1"/>
</dbReference>
<sequence length="464" mass="50850">MILWFRFLEIKVLNYEYLLIVMKLTWRSVLIAGMGVFTDGYNLYSLSLVIYSISNFIRLNNVTSGLLVAGSYFGAAISALIFGLISDFQGRKRMYGIDVTLMTIGAFLQAFSQNYGELFFSRLLLGMGIGADYVLSPVIVAENADKDKRGKAMVITFAVMWGLGAVVAAFVTQISYFLPASLGWRMVLGLGAIPALSVILARRKLSETLLFLSKVKPDIKELNKLKSDGVDLKVNVDESSFLIRLIKSMRFIIIAAILWVLYDIYSSTFAIYGPITIAHNLGLSPIMFTYVAQFFAGIPGQLICIFLVDRIGRRKLIVLGYAGVALWLVMYSLLLINPFIFGLPKTSTLEGTGAVLGFSFYMLNYLFSAMGPASIIGSGMIAPELSFTKVRATSQAISVAVDRAASATVISLFPSLVNIVGLGVMVGIYASVALISSLIVMFFVPETRTRELDFITEGGRSKIN</sequence>
<evidence type="ECO:0000256" key="2">
    <source>
        <dbReference type="ARBA" id="ARBA00022692"/>
    </source>
</evidence>
<feature type="transmembrane region" description="Helical" evidence="5">
    <location>
        <begin position="287"/>
        <end position="309"/>
    </location>
</feature>
<keyword evidence="3 5" id="KW-1133">Transmembrane helix</keyword>
<dbReference type="PROSITE" id="PS50850">
    <property type="entry name" value="MFS"/>
    <property type="match status" value="1"/>
</dbReference>
<evidence type="ECO:0000256" key="5">
    <source>
        <dbReference type="SAM" id="Phobius"/>
    </source>
</evidence>
<accession>M1IUH5</accession>